<keyword evidence="12" id="KW-1164">Virus endocytosis by host</keyword>
<evidence type="ECO:0000256" key="8">
    <source>
        <dbReference type="ARBA" id="ARBA00022581"/>
    </source>
</evidence>
<dbReference type="EMBL" id="OM869595">
    <property type="protein sequence ID" value="UPW41428.1"/>
    <property type="molecule type" value="Genomic_DNA"/>
</dbReference>
<evidence type="ECO:0000256" key="6">
    <source>
        <dbReference type="ARBA" id="ARBA00022561"/>
    </source>
</evidence>
<comment type="subunit">
    <text evidence="15">Homomultimer. Assembles in the nucleus, presumably in an immature form, then migrates to the cytoplasm once assembled as mature virion. Interacts with Rep; this interaction relocates Rep into the nucleus.</text>
</comment>
<dbReference type="InterPro" id="IPR003383">
    <property type="entry name" value="Circovirus_capsid"/>
</dbReference>
<keyword evidence="9" id="KW-1162">Viral penetration into host cytoplasm</keyword>
<evidence type="ECO:0000256" key="10">
    <source>
        <dbReference type="ARBA" id="ARBA00022804"/>
    </source>
</evidence>
<keyword evidence="7" id="KW-1048">Host nucleus</keyword>
<evidence type="ECO:0000256" key="15">
    <source>
        <dbReference type="ARBA" id="ARBA00046863"/>
    </source>
</evidence>
<organism evidence="16">
    <name type="scientific">Dipodfec virus UA04Rod_5913</name>
    <dbReference type="NCBI Taxonomy" id="2929252"/>
    <lineage>
        <taxon>Viruses</taxon>
        <taxon>Monodnaviria</taxon>
        <taxon>Shotokuvirae</taxon>
        <taxon>Cressdnaviricota</taxon>
        <taxon>Arfiviricetes</taxon>
        <taxon>Cirlivirales</taxon>
        <taxon>Circoviridae</taxon>
        <taxon>Cyclovirus</taxon>
        <taxon>Cyclovirus rotte</taxon>
    </lineage>
</organism>
<reference evidence="16" key="1">
    <citation type="submission" date="2022-02" db="EMBL/GenBank/DDBJ databases">
        <title>Towards deciphering the DNA virus diversity associated with rodent species in the families Cricetidae and Heteromyidae.</title>
        <authorList>
            <person name="Lund M."/>
            <person name="Larsen B.B."/>
            <person name="Gryseels S."/>
            <person name="Kraberger S."/>
            <person name="Rowsey D.M."/>
            <person name="Steger L."/>
            <person name="Yule K.M."/>
            <person name="Upham N.S."/>
            <person name="Worobey M."/>
            <person name="Van Doorslaer K."/>
            <person name="Varsani A."/>
        </authorList>
    </citation>
    <scope>NUCLEOTIDE SEQUENCE</scope>
    <source>
        <strain evidence="16">UA04Rod_5913</strain>
    </source>
</reference>
<keyword evidence="6" id="KW-0167">Capsid protein</keyword>
<keyword evidence="8" id="KW-0945">Host-virus interaction</keyword>
<keyword evidence="4" id="KW-1140">T=1 icosahedral capsid protein</keyword>
<comment type="similarity">
    <text evidence="3">Belongs to the circoviridae capsid protein family.</text>
</comment>
<keyword evidence="14" id="KW-1160">Virus entry into host cell</keyword>
<evidence type="ECO:0000256" key="11">
    <source>
        <dbReference type="ARBA" id="ARBA00022844"/>
    </source>
</evidence>
<dbReference type="GO" id="GO:0019062">
    <property type="term" value="P:virion attachment to host cell"/>
    <property type="evidence" value="ECO:0007669"/>
    <property type="project" value="UniProtKB-KW"/>
</dbReference>
<keyword evidence="11" id="KW-0946">Virion</keyword>
<protein>
    <submittedName>
        <fullName evidence="16">Capsid protein</fullName>
    </submittedName>
</protein>
<keyword evidence="10" id="KW-1161">Viral attachment to host cell</keyword>
<sequence>MARFRRRLRRRKPVRRVGRRARPRRWQRRRKTGTLYCKLTKITIYSIDNTKNDFLDLAVNPEDFTEYTSLAKNFEFCKFLKVKVTILPLQNVSNSSSSIMPCYAMTPWHYNIPIPNGFDKFLSMDKAKCFRGTQVGRQTYVPSVMVQTGQMPNTVPNPLTAPYLTTVHWRPEIRTVQSTGEKTPTIRTGAVCFQGSSEIVNKTSAYNIKWDVWVKFSGQTTMLL</sequence>
<dbReference type="KEGG" id="vg:80544707"/>
<evidence type="ECO:0000256" key="3">
    <source>
        <dbReference type="ARBA" id="ARBA00010301"/>
    </source>
</evidence>
<evidence type="ECO:0000256" key="12">
    <source>
        <dbReference type="ARBA" id="ARBA00022890"/>
    </source>
</evidence>
<name>A0A976R8P9_9CIRC</name>
<evidence type="ECO:0000256" key="1">
    <source>
        <dbReference type="ARBA" id="ARBA00004147"/>
    </source>
</evidence>
<dbReference type="GO" id="GO:0043657">
    <property type="term" value="C:host cell"/>
    <property type="evidence" value="ECO:0007669"/>
    <property type="project" value="GOC"/>
</dbReference>
<evidence type="ECO:0000256" key="9">
    <source>
        <dbReference type="ARBA" id="ARBA00022595"/>
    </source>
</evidence>
<evidence type="ECO:0000256" key="2">
    <source>
        <dbReference type="ARBA" id="ARBA00004328"/>
    </source>
</evidence>
<evidence type="ECO:0000256" key="7">
    <source>
        <dbReference type="ARBA" id="ARBA00022562"/>
    </source>
</evidence>
<evidence type="ECO:0000256" key="5">
    <source>
        <dbReference type="ARBA" id="ARBA00022524"/>
    </source>
</evidence>
<dbReference type="GO" id="GO:0019069">
    <property type="term" value="P:viral capsid assembly"/>
    <property type="evidence" value="ECO:0007669"/>
    <property type="project" value="InterPro"/>
</dbReference>
<evidence type="ECO:0000256" key="13">
    <source>
        <dbReference type="ARBA" id="ARBA00023125"/>
    </source>
</evidence>
<dbReference type="Pfam" id="PF02443">
    <property type="entry name" value="Circo_capsid"/>
    <property type="match status" value="1"/>
</dbReference>
<dbReference type="GO" id="GO:0075732">
    <property type="term" value="P:viral penetration into host nucleus"/>
    <property type="evidence" value="ECO:0007669"/>
    <property type="project" value="UniProtKB-KW"/>
</dbReference>
<comment type="subcellular location">
    <subcellularLocation>
        <location evidence="1">Host nucleus</location>
    </subcellularLocation>
    <subcellularLocation>
        <location evidence="2">Virion</location>
    </subcellularLocation>
</comment>
<dbReference type="RefSeq" id="YP_010805764.1">
    <property type="nucleotide sequence ID" value="NC_077194.1"/>
</dbReference>
<evidence type="ECO:0000313" key="16">
    <source>
        <dbReference type="EMBL" id="UPW41428.1"/>
    </source>
</evidence>
<proteinExistence type="inferred from homology"/>
<evidence type="ECO:0000256" key="4">
    <source>
        <dbReference type="ARBA" id="ARBA00022431"/>
    </source>
</evidence>
<dbReference type="GO" id="GO:0075509">
    <property type="term" value="P:endocytosis involved in viral entry into host cell"/>
    <property type="evidence" value="ECO:0007669"/>
    <property type="project" value="UniProtKB-KW"/>
</dbReference>
<keyword evidence="13" id="KW-0238">DNA-binding</keyword>
<dbReference type="GO" id="GO:0039615">
    <property type="term" value="C:T=1 icosahedral viral capsid"/>
    <property type="evidence" value="ECO:0007669"/>
    <property type="project" value="UniProtKB-KW"/>
</dbReference>
<accession>A0A976R8P9</accession>
<evidence type="ECO:0000256" key="14">
    <source>
        <dbReference type="ARBA" id="ARBA00023296"/>
    </source>
</evidence>
<keyword evidence="5" id="KW-1163">Viral penetration into host nucleus</keyword>
<dbReference type="GeneID" id="80544707"/>